<sequence length="60" mass="7098">MIPQPLKINWDIAFQKYTQGKKEFIEADGLFFLSSDDRQWKLVVLDDKFLRTDAIAQLHD</sequence>
<evidence type="ECO:0000313" key="1">
    <source>
        <dbReference type="EMBL" id="OQR85898.1"/>
    </source>
</evidence>
<dbReference type="AlphaFoldDB" id="A0A1V9YJK5"/>
<evidence type="ECO:0000313" key="2">
    <source>
        <dbReference type="Proteomes" id="UP000243579"/>
    </source>
</evidence>
<dbReference type="Proteomes" id="UP000243579">
    <property type="component" value="Unassembled WGS sequence"/>
</dbReference>
<reference evidence="1 2" key="1">
    <citation type="journal article" date="2014" name="Genome Biol. Evol.">
        <title>The secreted proteins of Achlya hypogyna and Thraustotheca clavata identify the ancestral oomycete secretome and reveal gene acquisitions by horizontal gene transfer.</title>
        <authorList>
            <person name="Misner I."/>
            <person name="Blouin N."/>
            <person name="Leonard G."/>
            <person name="Richards T.A."/>
            <person name="Lane C.E."/>
        </authorList>
    </citation>
    <scope>NUCLEOTIDE SEQUENCE [LARGE SCALE GENOMIC DNA]</scope>
    <source>
        <strain evidence="1 2">ATCC 48635</strain>
    </source>
</reference>
<gene>
    <name evidence="1" type="ORF">ACHHYP_11206</name>
</gene>
<dbReference type="EMBL" id="JNBR01001562">
    <property type="protein sequence ID" value="OQR85898.1"/>
    <property type="molecule type" value="Genomic_DNA"/>
</dbReference>
<proteinExistence type="predicted"/>
<keyword evidence="2" id="KW-1185">Reference proteome</keyword>
<comment type="caution">
    <text evidence="1">The sequence shown here is derived from an EMBL/GenBank/DDBJ whole genome shotgun (WGS) entry which is preliminary data.</text>
</comment>
<dbReference type="OrthoDB" id="10383652at2759"/>
<name>A0A1V9YJK5_ACHHY</name>
<organism evidence="1 2">
    <name type="scientific">Achlya hypogyna</name>
    <name type="common">Oomycete</name>
    <name type="synonym">Protoachlya hypogyna</name>
    <dbReference type="NCBI Taxonomy" id="1202772"/>
    <lineage>
        <taxon>Eukaryota</taxon>
        <taxon>Sar</taxon>
        <taxon>Stramenopiles</taxon>
        <taxon>Oomycota</taxon>
        <taxon>Saprolegniomycetes</taxon>
        <taxon>Saprolegniales</taxon>
        <taxon>Achlyaceae</taxon>
        <taxon>Achlya</taxon>
    </lineage>
</organism>
<accession>A0A1V9YJK5</accession>
<protein>
    <submittedName>
        <fullName evidence="1">Uncharacterized protein</fullName>
    </submittedName>
</protein>